<evidence type="ECO:0000313" key="9">
    <source>
        <dbReference type="EMBL" id="KAG9325840.1"/>
    </source>
</evidence>
<dbReference type="Proteomes" id="UP000717515">
    <property type="component" value="Unassembled WGS sequence"/>
</dbReference>
<accession>A0A9P8D1W8</accession>
<keyword evidence="5" id="KW-0560">Oxidoreductase</keyword>
<dbReference type="GO" id="GO:0042167">
    <property type="term" value="P:heme catabolic process"/>
    <property type="evidence" value="ECO:0007669"/>
    <property type="project" value="TreeGrafter"/>
</dbReference>
<evidence type="ECO:0000256" key="5">
    <source>
        <dbReference type="ARBA" id="ARBA00023002"/>
    </source>
</evidence>
<feature type="compositionally biased region" description="Polar residues" evidence="8">
    <location>
        <begin position="539"/>
        <end position="555"/>
    </location>
</feature>
<dbReference type="EMBL" id="JAIFTL010000031">
    <property type="protein sequence ID" value="KAG9325840.1"/>
    <property type="molecule type" value="Genomic_DNA"/>
</dbReference>
<dbReference type="SUPFAM" id="SSF52047">
    <property type="entry name" value="RNI-like"/>
    <property type="match status" value="1"/>
</dbReference>
<dbReference type="SUPFAM" id="SSF48613">
    <property type="entry name" value="Heme oxygenase-like"/>
    <property type="match status" value="1"/>
</dbReference>
<evidence type="ECO:0000256" key="6">
    <source>
        <dbReference type="ARBA" id="ARBA00023004"/>
    </source>
</evidence>
<dbReference type="GO" id="GO:0046872">
    <property type="term" value="F:metal ion binding"/>
    <property type="evidence" value="ECO:0007669"/>
    <property type="project" value="UniProtKB-KW"/>
</dbReference>
<proteinExistence type="inferred from homology"/>
<comment type="similarity">
    <text evidence="1">Belongs to the heme oxygenase family.</text>
</comment>
<comment type="catalytic activity">
    <reaction evidence="7">
        <text>heme b + 3 reduced [NADPH--hemoprotein reductase] + 3 O2 = biliverdin IXalpha + CO + Fe(2+) + 3 oxidized [NADPH--hemoprotein reductase] + 3 H2O + H(+)</text>
        <dbReference type="Rhea" id="RHEA:21764"/>
        <dbReference type="Rhea" id="RHEA-COMP:11964"/>
        <dbReference type="Rhea" id="RHEA-COMP:11965"/>
        <dbReference type="ChEBI" id="CHEBI:15377"/>
        <dbReference type="ChEBI" id="CHEBI:15378"/>
        <dbReference type="ChEBI" id="CHEBI:15379"/>
        <dbReference type="ChEBI" id="CHEBI:17245"/>
        <dbReference type="ChEBI" id="CHEBI:29033"/>
        <dbReference type="ChEBI" id="CHEBI:57618"/>
        <dbReference type="ChEBI" id="CHEBI:57991"/>
        <dbReference type="ChEBI" id="CHEBI:58210"/>
        <dbReference type="ChEBI" id="CHEBI:60344"/>
        <dbReference type="EC" id="1.14.14.18"/>
    </reaction>
</comment>
<evidence type="ECO:0000313" key="10">
    <source>
        <dbReference type="Proteomes" id="UP000717515"/>
    </source>
</evidence>
<dbReference type="GO" id="GO:0004392">
    <property type="term" value="F:heme oxygenase (decyclizing) activity"/>
    <property type="evidence" value="ECO:0007669"/>
    <property type="project" value="UniProtKB-EC"/>
</dbReference>
<dbReference type="Gene3D" id="1.20.910.10">
    <property type="entry name" value="Heme oxygenase-like"/>
    <property type="match status" value="1"/>
</dbReference>
<evidence type="ECO:0000256" key="8">
    <source>
        <dbReference type="SAM" id="MobiDB-lite"/>
    </source>
</evidence>
<name>A0A9P8D1W8_MORAP</name>
<keyword evidence="3" id="KW-0349">Heme</keyword>
<dbReference type="GO" id="GO:0006788">
    <property type="term" value="P:heme oxidation"/>
    <property type="evidence" value="ECO:0007669"/>
    <property type="project" value="InterPro"/>
</dbReference>
<dbReference type="GO" id="GO:0020037">
    <property type="term" value="F:heme binding"/>
    <property type="evidence" value="ECO:0007669"/>
    <property type="project" value="TreeGrafter"/>
</dbReference>
<comment type="caution">
    <text evidence="9">The sequence shown here is derived from an EMBL/GenBank/DDBJ whole genome shotgun (WGS) entry which is preliminary data.</text>
</comment>
<evidence type="ECO:0000256" key="4">
    <source>
        <dbReference type="ARBA" id="ARBA00022723"/>
    </source>
</evidence>
<reference evidence="9" key="1">
    <citation type="submission" date="2021-07" db="EMBL/GenBank/DDBJ databases">
        <title>Draft genome of Mortierella alpina, strain LL118, isolated from an aspen leaf litter sample.</title>
        <authorList>
            <person name="Yang S."/>
            <person name="Vinatzer B.A."/>
        </authorList>
    </citation>
    <scope>NUCLEOTIDE SEQUENCE</scope>
    <source>
        <strain evidence="9">LL118</strain>
    </source>
</reference>
<dbReference type="InterPro" id="IPR018207">
    <property type="entry name" value="Haem_oxygenase_CS"/>
</dbReference>
<dbReference type="PROSITE" id="PS00593">
    <property type="entry name" value="HEME_OXYGENASE"/>
    <property type="match status" value="1"/>
</dbReference>
<evidence type="ECO:0000256" key="7">
    <source>
        <dbReference type="ARBA" id="ARBA00048328"/>
    </source>
</evidence>
<dbReference type="InterPro" id="IPR016084">
    <property type="entry name" value="Haem_Oase-like_multi-hlx"/>
</dbReference>
<dbReference type="InterPro" id="IPR002051">
    <property type="entry name" value="Haem_Oase"/>
</dbReference>
<dbReference type="EC" id="1.14.14.18" evidence="2"/>
<protein>
    <recommendedName>
        <fullName evidence="2">heme oxygenase (biliverdin-producing)</fullName>
        <ecNumber evidence="2">1.14.14.18</ecNumber>
    </recommendedName>
</protein>
<gene>
    <name evidence="9" type="ORF">KVV02_006834</name>
</gene>
<evidence type="ECO:0000256" key="2">
    <source>
        <dbReference type="ARBA" id="ARBA00012360"/>
    </source>
</evidence>
<dbReference type="InterPro" id="IPR016053">
    <property type="entry name" value="Haem_Oase-like"/>
</dbReference>
<dbReference type="PANTHER" id="PTHR10720:SF0">
    <property type="entry name" value="HEME OXYGENASE"/>
    <property type="match status" value="1"/>
</dbReference>
<dbReference type="PRINTS" id="PR00088">
    <property type="entry name" value="HAEMOXYGNASE"/>
</dbReference>
<dbReference type="AlphaFoldDB" id="A0A9P8D1W8"/>
<dbReference type="Pfam" id="PF01126">
    <property type="entry name" value="Heme_oxygenase"/>
    <property type="match status" value="1"/>
</dbReference>
<feature type="region of interest" description="Disordered" evidence="8">
    <location>
        <begin position="539"/>
        <end position="559"/>
    </location>
</feature>
<evidence type="ECO:0000256" key="3">
    <source>
        <dbReference type="ARBA" id="ARBA00022617"/>
    </source>
</evidence>
<organism evidence="9 10">
    <name type="scientific">Mortierella alpina</name>
    <name type="common">Oleaginous fungus</name>
    <name type="synonym">Mortierella renispora</name>
    <dbReference type="NCBI Taxonomy" id="64518"/>
    <lineage>
        <taxon>Eukaryota</taxon>
        <taxon>Fungi</taxon>
        <taxon>Fungi incertae sedis</taxon>
        <taxon>Mucoromycota</taxon>
        <taxon>Mortierellomycotina</taxon>
        <taxon>Mortierellomycetes</taxon>
        <taxon>Mortierellales</taxon>
        <taxon>Mortierellaceae</taxon>
        <taxon>Mortierella</taxon>
    </lineage>
</organism>
<dbReference type="GO" id="GO:0006979">
    <property type="term" value="P:response to oxidative stress"/>
    <property type="evidence" value="ECO:0007669"/>
    <property type="project" value="TreeGrafter"/>
</dbReference>
<evidence type="ECO:0000256" key="1">
    <source>
        <dbReference type="ARBA" id="ARBA00006134"/>
    </source>
</evidence>
<dbReference type="PANTHER" id="PTHR10720">
    <property type="entry name" value="HEME OXYGENASE"/>
    <property type="match status" value="1"/>
</dbReference>
<dbReference type="Gene3D" id="3.80.10.10">
    <property type="entry name" value="Ribonuclease Inhibitor"/>
    <property type="match status" value="2"/>
</dbReference>
<dbReference type="InterPro" id="IPR032675">
    <property type="entry name" value="LRR_dom_sf"/>
</dbReference>
<keyword evidence="4" id="KW-0479">Metal-binding</keyword>
<keyword evidence="6" id="KW-0408">Iron</keyword>
<sequence length="1095" mass="125167">MGGLKTCRRSPLEVPELLERILSFLNEHALRFNAAWVCQEWNNIVRPLLLRDVTWTSDRLGENYAQTAILERLQFAQTLHIKDPADRTDRLPIFGRDNWTALLERLATLANKDRRLKISSLNVQCHMSVYSRVPPLLELLGYRLVRLRLEHLLDWDVVVGSILTWCPQLTHLFVCHRGPACLQMRTMYEGTQATELPEELQLRSLGLDGMAIEDTALLNVLRSCPNLEDLRLTALRDARQAKRRNNTPAIPEQEYLVAFTKHFFQRLAAFCPRIHSLDLSTYEEHFQVKGLTNQELIEAFSLFPCLRKTALVARSVSVDILNTLNTHLPNTLTTLEIVNGVFTREVGDILHGYLCDSHHLLHLKAPTIQVSNTWFDLEGILTRCGYYRRKWATLNNPKDVTDASYVNASKRKIWACRRLRSLDLKFDRSDDSSSEENSRMIFSYLSKVCPQLEDLTIRRRWMNLSLHAGLCLLSRLQKLQRLTILVIRRGQLKRRDLAWISEYMTPAQKLEMLVCSIPYSFSRFSRMYPRTPFENASVASQRSTENMASPMTESGGQRDLEAGSDYMVDGIDMRGLGRVQDVVNHATQRLMTSSRCWPQLEFLEISSEDSPMLSKSIVFLAIAAFVAAEIIPRTPERIMVRYTRHEGDIHIAWGYDDCIGYFLSLYDKRLESKGDESSEVKKICSHVSEDGTGAYLNLTTAFGLGEKVSQATMFTFLERYGIDPATIVTRPEFIQPRTIQLNRPGEEAPATRIDPKHVEVRKEWIQCQIEKIAQSGDVAILEVNRVDRAITELSRDYNIPILRGLTTPDEERETIFFCRQDIFREDGLKHTTMTLLAVDLKEGTKTVHAEAERSKFVKYFFKGEITPATYGRFLISLYQVYSALEKALDENKDNANVQLIYFPAELSRKQALEEDLEFFNGPEWRDMLRPVSPAQQAYIDAIERCSSTKPELLIAHAYVRYLGDLSGGQILAKKLQKYNDLPEGKGVAFYNFDTIEDKTGFKEQYRIRLNQVEVDEETHKQIVEESCQAFIRNIDIFQEFDHELVGLPLSKKEQEAVEAAQAAEDANKSAGLLSSFAPSNLINSLASAVGLKSTA</sequence>
<dbReference type="CDD" id="cd19165">
    <property type="entry name" value="HemeO"/>
    <property type="match status" value="1"/>
</dbReference>